<evidence type="ECO:0000256" key="6">
    <source>
        <dbReference type="ARBA" id="ARBA00022630"/>
    </source>
</evidence>
<evidence type="ECO:0000313" key="14">
    <source>
        <dbReference type="Proteomes" id="UP000078390"/>
    </source>
</evidence>
<comment type="caution">
    <text evidence="13">The sequence shown here is derived from an EMBL/GenBank/DDBJ whole genome shotgun (WGS) entry which is preliminary data.</text>
</comment>
<dbReference type="Gene3D" id="3.20.20.70">
    <property type="entry name" value="Aldolase class I"/>
    <property type="match status" value="1"/>
</dbReference>
<keyword evidence="8 11" id="KW-0665">Pyrimidine biosynthesis</keyword>
<dbReference type="STRING" id="999894.TDIS_0271"/>
<comment type="cofactor">
    <cofactor evidence="11">
        <name>FMN</name>
        <dbReference type="ChEBI" id="CHEBI:58210"/>
    </cofactor>
    <text evidence="11">Binds 1 FMN per subunit.</text>
</comment>
<dbReference type="InterPro" id="IPR033888">
    <property type="entry name" value="DHOD_1B"/>
</dbReference>
<dbReference type="PANTHER" id="PTHR48109">
    <property type="entry name" value="DIHYDROOROTATE DEHYDROGENASE (QUINONE), MITOCHONDRIAL-RELATED"/>
    <property type="match status" value="1"/>
</dbReference>
<dbReference type="InterPro" id="IPR013785">
    <property type="entry name" value="Aldolase_TIM"/>
</dbReference>
<dbReference type="AlphaFoldDB" id="A0A179D701"/>
<protein>
    <recommendedName>
        <fullName evidence="11">Dihydroorotate dehydrogenase</fullName>
        <shortName evidence="11">DHOD</shortName>
        <shortName evidence="11">DHODase</shortName>
        <shortName evidence="11">DHOdehase</shortName>
        <ecNumber evidence="11">1.3.-.-</ecNumber>
    </recommendedName>
</protein>
<comment type="catalytic activity">
    <reaction evidence="11">
        <text>(S)-dihydroorotate + A = orotate + AH2</text>
        <dbReference type="Rhea" id="RHEA:18073"/>
        <dbReference type="ChEBI" id="CHEBI:13193"/>
        <dbReference type="ChEBI" id="CHEBI:17499"/>
        <dbReference type="ChEBI" id="CHEBI:30839"/>
        <dbReference type="ChEBI" id="CHEBI:30864"/>
    </reaction>
</comment>
<dbReference type="GO" id="GO:0005737">
    <property type="term" value="C:cytoplasm"/>
    <property type="evidence" value="ECO:0007669"/>
    <property type="project" value="UniProtKB-SubCell"/>
</dbReference>
<evidence type="ECO:0000256" key="8">
    <source>
        <dbReference type="ARBA" id="ARBA00022975"/>
    </source>
</evidence>
<dbReference type="HAMAP" id="MF_00224">
    <property type="entry name" value="DHO_dh_type1"/>
    <property type="match status" value="1"/>
</dbReference>
<comment type="function">
    <text evidence="11">Catalyzes the conversion of dihydroorotate to orotate.</text>
</comment>
<dbReference type="EC" id="1.3.-.-" evidence="11"/>
<organism evidence="13 14">
    <name type="scientific">Thermosulfurimonas dismutans</name>
    <dbReference type="NCBI Taxonomy" id="999894"/>
    <lineage>
        <taxon>Bacteria</taxon>
        <taxon>Pseudomonadati</taxon>
        <taxon>Thermodesulfobacteriota</taxon>
        <taxon>Thermodesulfobacteria</taxon>
        <taxon>Thermodesulfobacteriales</taxon>
        <taxon>Thermodesulfobacteriaceae</taxon>
        <taxon>Thermosulfurimonas</taxon>
    </lineage>
</organism>
<dbReference type="CDD" id="cd04740">
    <property type="entry name" value="DHOD_1B_like"/>
    <property type="match status" value="1"/>
</dbReference>
<feature type="active site" description="Nucleophile" evidence="11">
    <location>
        <position position="127"/>
    </location>
</feature>
<dbReference type="Proteomes" id="UP000078390">
    <property type="component" value="Unassembled WGS sequence"/>
</dbReference>
<feature type="binding site" evidence="11">
    <location>
        <position position="97"/>
    </location>
    <ligand>
        <name>FMN</name>
        <dbReference type="ChEBI" id="CHEBI:58210"/>
    </ligand>
</feature>
<comment type="subunit">
    <text evidence="4">Heterotetramer of 2 PyrK and 2 PyrD type B subunits.</text>
</comment>
<sequence>MTNSVELGELKLPNPLMLASGTWGFGETLPRKILSSVGALVTKGLSLEPRTGNPPPRLSETPCGLVNSIGLENPGFEVFRNRILPRLLALGPPVIVNIFGESEDDFFRLAEGLAETGIAGLEVNISCPNVKKGGIAFARDPEGVFRLVRGLTSVWERFFSVKLSPVGPVEEVALAAEEAGARALTCANTYPAMTVDLSRGTPRLHLGGLSGPAIKPLTLRLVYELSRKVKIPIIASGGIMSARDALEYLSVGARAFQVGTAILIDPEAPRNILSELDVALKDR</sequence>
<dbReference type="InterPro" id="IPR001295">
    <property type="entry name" value="Dihydroorotate_DH_CS"/>
</dbReference>
<dbReference type="NCBIfam" id="NF005574">
    <property type="entry name" value="PRK07259.1"/>
    <property type="match status" value="1"/>
</dbReference>
<dbReference type="GO" id="GO:0044205">
    <property type="term" value="P:'de novo' UMP biosynthetic process"/>
    <property type="evidence" value="ECO:0007669"/>
    <property type="project" value="UniProtKB-UniRule"/>
</dbReference>
<evidence type="ECO:0000256" key="3">
    <source>
        <dbReference type="ARBA" id="ARBA00008008"/>
    </source>
</evidence>
<dbReference type="SUPFAM" id="SSF51395">
    <property type="entry name" value="FMN-linked oxidoreductases"/>
    <property type="match status" value="1"/>
</dbReference>
<gene>
    <name evidence="11" type="primary">pyrD</name>
    <name evidence="13" type="ORF">TDIS_0271</name>
</gene>
<dbReference type="PROSITE" id="PS00912">
    <property type="entry name" value="DHODEHASE_2"/>
    <property type="match status" value="1"/>
</dbReference>
<keyword evidence="9 11" id="KW-0560">Oxidoreductase</keyword>
<evidence type="ECO:0000256" key="10">
    <source>
        <dbReference type="ARBA" id="ARBA00023027"/>
    </source>
</evidence>
<comment type="pathway">
    <text evidence="2 11">Pyrimidine metabolism; UMP biosynthesis via de novo pathway.</text>
</comment>
<feature type="binding site" evidence="11">
    <location>
        <begin position="237"/>
        <end position="238"/>
    </location>
    <ligand>
        <name>FMN</name>
        <dbReference type="ChEBI" id="CHEBI:58210"/>
    </ligand>
</feature>
<dbReference type="GO" id="GO:0004152">
    <property type="term" value="F:dihydroorotate dehydrogenase activity"/>
    <property type="evidence" value="ECO:0007669"/>
    <property type="project" value="UniProtKB-UniRule"/>
</dbReference>
<comment type="similarity">
    <text evidence="3 11">Belongs to the dihydroorotate dehydrogenase family. Type 1 subfamily.</text>
</comment>
<keyword evidence="6 11" id="KW-0285">Flavoprotein</keyword>
<keyword evidence="5 11" id="KW-0963">Cytoplasm</keyword>
<dbReference type="PATRIC" id="fig|999894.6.peg.272"/>
<reference evidence="13 14" key="1">
    <citation type="submission" date="2016-04" db="EMBL/GenBank/DDBJ databases">
        <title>Genome analysis of Thermosulfurimonas dismutans, the first thermophilic sulfur-disproportionating bacterium of the phylum Thermodesulfobacteria.</title>
        <authorList>
            <person name="Mardanov A.V."/>
            <person name="Beletsky A.V."/>
            <person name="Kadnikov V.V."/>
            <person name="Slobodkin A.I."/>
            <person name="Ravin N.V."/>
        </authorList>
    </citation>
    <scope>NUCLEOTIDE SEQUENCE [LARGE SCALE GENOMIC DNA]</scope>
    <source>
        <strain evidence="13 14">S95</strain>
    </source>
</reference>
<evidence type="ECO:0000256" key="9">
    <source>
        <dbReference type="ARBA" id="ARBA00023002"/>
    </source>
</evidence>
<evidence type="ECO:0000256" key="1">
    <source>
        <dbReference type="ARBA" id="ARBA00004496"/>
    </source>
</evidence>
<feature type="binding site" evidence="11">
    <location>
        <begin position="188"/>
        <end position="189"/>
    </location>
    <ligand>
        <name>substrate</name>
    </ligand>
</feature>
<feature type="binding site" evidence="11">
    <location>
        <begin position="43"/>
        <end position="44"/>
    </location>
    <ligand>
        <name>FMN</name>
        <dbReference type="ChEBI" id="CHEBI:58210"/>
    </ligand>
</feature>
<feature type="binding site" evidence="11">
    <location>
        <position position="124"/>
    </location>
    <ligand>
        <name>substrate</name>
    </ligand>
</feature>
<feature type="binding site" evidence="11">
    <location>
        <position position="20"/>
    </location>
    <ligand>
        <name>FMN</name>
        <dbReference type="ChEBI" id="CHEBI:58210"/>
    </ligand>
</feature>
<dbReference type="InterPro" id="IPR012135">
    <property type="entry name" value="Dihydroorotate_DH_1_2"/>
</dbReference>
<comment type="caution">
    <text evidence="11">Lacks conserved residue(s) required for the propagation of feature annotation.</text>
</comment>
<evidence type="ECO:0000313" key="13">
    <source>
        <dbReference type="EMBL" id="OAQ21753.1"/>
    </source>
</evidence>
<feature type="binding site" evidence="11">
    <location>
        <position position="124"/>
    </location>
    <ligand>
        <name>FMN</name>
        <dbReference type="ChEBI" id="CHEBI:58210"/>
    </ligand>
</feature>
<evidence type="ECO:0000256" key="7">
    <source>
        <dbReference type="ARBA" id="ARBA00022643"/>
    </source>
</evidence>
<comment type="subcellular location">
    <subcellularLocation>
        <location evidence="1 11">Cytoplasm</location>
    </subcellularLocation>
</comment>
<keyword evidence="7 11" id="KW-0288">FMN</keyword>
<dbReference type="InterPro" id="IPR050074">
    <property type="entry name" value="DHO_dehydrogenase"/>
</dbReference>
<keyword evidence="14" id="KW-1185">Reference proteome</keyword>
<dbReference type="GO" id="GO:0006207">
    <property type="term" value="P:'de novo' pyrimidine nucleobase biosynthetic process"/>
    <property type="evidence" value="ECO:0007669"/>
    <property type="project" value="InterPro"/>
</dbReference>
<keyword evidence="10" id="KW-0520">NAD</keyword>
<dbReference type="InterPro" id="IPR024920">
    <property type="entry name" value="Dihydroorotate_DH_1"/>
</dbReference>
<dbReference type="EMBL" id="LWLG01000001">
    <property type="protein sequence ID" value="OAQ21753.1"/>
    <property type="molecule type" value="Genomic_DNA"/>
</dbReference>
<dbReference type="Pfam" id="PF01180">
    <property type="entry name" value="DHO_dh"/>
    <property type="match status" value="1"/>
</dbReference>
<dbReference type="PANTHER" id="PTHR48109:SF1">
    <property type="entry name" value="DIHYDROOROTATE DEHYDROGENASE (FUMARATE)"/>
    <property type="match status" value="1"/>
</dbReference>
<evidence type="ECO:0000256" key="4">
    <source>
        <dbReference type="ARBA" id="ARBA00011669"/>
    </source>
</evidence>
<feature type="binding site" evidence="11">
    <location>
        <position position="211"/>
    </location>
    <ligand>
        <name>FMN</name>
        <dbReference type="ChEBI" id="CHEBI:58210"/>
    </ligand>
</feature>
<dbReference type="OrthoDB" id="9794954at2"/>
<evidence type="ECO:0000256" key="2">
    <source>
        <dbReference type="ARBA" id="ARBA00004725"/>
    </source>
</evidence>
<accession>A0A179D701</accession>
<dbReference type="PIRSF" id="PIRSF000164">
    <property type="entry name" value="DHO_oxidase"/>
    <property type="match status" value="1"/>
</dbReference>
<feature type="binding site" evidence="11">
    <location>
        <begin position="67"/>
        <end position="71"/>
    </location>
    <ligand>
        <name>substrate</name>
    </ligand>
</feature>
<feature type="domain" description="Dihydroorotate dehydrogenase catalytic" evidence="12">
    <location>
        <begin position="5"/>
        <end position="277"/>
    </location>
</feature>
<feature type="binding site" evidence="11">
    <location>
        <begin position="259"/>
        <end position="260"/>
    </location>
    <ligand>
        <name>FMN</name>
        <dbReference type="ChEBI" id="CHEBI:58210"/>
    </ligand>
</feature>
<dbReference type="RefSeq" id="WP_153303715.1">
    <property type="nucleotide sequence ID" value="NZ_LWLG01000001.1"/>
</dbReference>
<dbReference type="PROSITE" id="PS00911">
    <property type="entry name" value="DHODEHASE_1"/>
    <property type="match status" value="1"/>
</dbReference>
<proteinExistence type="inferred from homology"/>
<name>A0A179D701_9BACT</name>
<dbReference type="InterPro" id="IPR005720">
    <property type="entry name" value="Dihydroorotate_DH_cat"/>
</dbReference>
<feature type="binding site" evidence="11">
    <location>
        <position position="162"/>
    </location>
    <ligand>
        <name>FMN</name>
        <dbReference type="ChEBI" id="CHEBI:58210"/>
    </ligand>
</feature>
<feature type="binding site" evidence="11">
    <location>
        <position position="43"/>
    </location>
    <ligand>
        <name>substrate</name>
    </ligand>
</feature>
<dbReference type="UniPathway" id="UPA00070"/>
<evidence type="ECO:0000256" key="5">
    <source>
        <dbReference type="ARBA" id="ARBA00022490"/>
    </source>
</evidence>
<evidence type="ECO:0000259" key="12">
    <source>
        <dbReference type="Pfam" id="PF01180"/>
    </source>
</evidence>
<evidence type="ECO:0000256" key="11">
    <source>
        <dbReference type="HAMAP-Rule" id="MF_00224"/>
    </source>
</evidence>